<name>A0A6F8YB45_9ACTN</name>
<evidence type="ECO:0000256" key="1">
    <source>
        <dbReference type="SAM" id="MobiDB-lite"/>
    </source>
</evidence>
<feature type="compositionally biased region" description="Basic and acidic residues" evidence="1">
    <location>
        <begin position="79"/>
        <end position="96"/>
    </location>
</feature>
<dbReference type="EMBL" id="AP022871">
    <property type="protein sequence ID" value="BCB83354.1"/>
    <property type="molecule type" value="Genomic_DNA"/>
</dbReference>
<reference evidence="2 3" key="2">
    <citation type="submission" date="2020-03" db="EMBL/GenBank/DDBJ databases">
        <authorList>
            <person name="Ichikawa N."/>
            <person name="Kimura A."/>
            <person name="Kitahashi Y."/>
            <person name="Uohara A."/>
        </authorList>
    </citation>
    <scope>NUCLEOTIDE SEQUENCE [LARGE SCALE GENOMIC DNA]</scope>
    <source>
        <strain evidence="2 3">NBRC 105367</strain>
    </source>
</reference>
<organism evidence="2 3">
    <name type="scientific">Phytohabitans suffuscus</name>
    <dbReference type="NCBI Taxonomy" id="624315"/>
    <lineage>
        <taxon>Bacteria</taxon>
        <taxon>Bacillati</taxon>
        <taxon>Actinomycetota</taxon>
        <taxon>Actinomycetes</taxon>
        <taxon>Micromonosporales</taxon>
        <taxon>Micromonosporaceae</taxon>
    </lineage>
</organism>
<reference evidence="2 3" key="1">
    <citation type="submission" date="2020-03" db="EMBL/GenBank/DDBJ databases">
        <title>Whole genome shotgun sequence of Phytohabitans suffuscus NBRC 105367.</title>
        <authorList>
            <person name="Komaki H."/>
            <person name="Tamura T."/>
        </authorList>
    </citation>
    <scope>NUCLEOTIDE SEQUENCE [LARGE SCALE GENOMIC DNA]</scope>
    <source>
        <strain evidence="2 3">NBRC 105367</strain>
    </source>
</reference>
<dbReference type="Proteomes" id="UP000503011">
    <property type="component" value="Chromosome"/>
</dbReference>
<evidence type="ECO:0000313" key="2">
    <source>
        <dbReference type="EMBL" id="BCB83354.1"/>
    </source>
</evidence>
<feature type="compositionally biased region" description="Basic residues" evidence="1">
    <location>
        <begin position="112"/>
        <end position="121"/>
    </location>
</feature>
<dbReference type="AlphaFoldDB" id="A0A6F8YB45"/>
<feature type="region of interest" description="Disordered" evidence="1">
    <location>
        <begin position="16"/>
        <end position="121"/>
    </location>
</feature>
<dbReference type="KEGG" id="psuu:Psuf_006670"/>
<evidence type="ECO:0000313" key="3">
    <source>
        <dbReference type="Proteomes" id="UP000503011"/>
    </source>
</evidence>
<sequence length="121" mass="12817">MDASRDRSGSWYETALLGADPYHDPLNHRGQTPDRVELAPPPTQHPEPGCGSARSNGHRPLLSAGLSACRRAEGSAPTDWDKRDAAATQIGDRRPDPGPATSAGPGTDGHPARHTTRPRAV</sequence>
<keyword evidence="3" id="KW-1185">Reference proteome</keyword>
<gene>
    <name evidence="2" type="ORF">Psuf_006670</name>
</gene>
<feature type="compositionally biased region" description="Basic and acidic residues" evidence="1">
    <location>
        <begin position="21"/>
        <end position="37"/>
    </location>
</feature>
<protein>
    <submittedName>
        <fullName evidence="2">Uncharacterized protein</fullName>
    </submittedName>
</protein>
<proteinExistence type="predicted"/>
<accession>A0A6F8YB45</accession>